<organism evidence="4 5">
    <name type="scientific">Streptomyces violaceorubidus</name>
    <dbReference type="NCBI Taxonomy" id="284042"/>
    <lineage>
        <taxon>Bacteria</taxon>
        <taxon>Bacillati</taxon>
        <taxon>Actinomycetota</taxon>
        <taxon>Actinomycetes</taxon>
        <taxon>Kitasatosporales</taxon>
        <taxon>Streptomycetaceae</taxon>
        <taxon>Streptomyces</taxon>
    </lineage>
</organism>
<keyword evidence="1" id="KW-0596">Phosphopantetheine</keyword>
<dbReference type="Proteomes" id="UP001496720">
    <property type="component" value="Unassembled WGS sequence"/>
</dbReference>
<dbReference type="InterPro" id="IPR006162">
    <property type="entry name" value="Ppantetheine_attach_site"/>
</dbReference>
<comment type="caution">
    <text evidence="4">The sequence shown here is derived from an EMBL/GenBank/DDBJ whole genome shotgun (WGS) entry which is preliminary data.</text>
</comment>
<dbReference type="InterPro" id="IPR009081">
    <property type="entry name" value="PP-bd_ACP"/>
</dbReference>
<dbReference type="Gene3D" id="1.10.1200.10">
    <property type="entry name" value="ACP-like"/>
    <property type="match status" value="1"/>
</dbReference>
<dbReference type="RefSeq" id="WP_030182873.1">
    <property type="nucleotide sequence ID" value="NZ_JBEOZY010000056.1"/>
</dbReference>
<dbReference type="PROSITE" id="PS00012">
    <property type="entry name" value="PHOSPHOPANTETHEINE"/>
    <property type="match status" value="1"/>
</dbReference>
<name>A0ABV1T546_9ACTN</name>
<evidence type="ECO:0000256" key="1">
    <source>
        <dbReference type="ARBA" id="ARBA00022450"/>
    </source>
</evidence>
<dbReference type="InterPro" id="IPR036736">
    <property type="entry name" value="ACP-like_sf"/>
</dbReference>
<protein>
    <submittedName>
        <fullName evidence="4">Acyl carrier protein</fullName>
    </submittedName>
</protein>
<keyword evidence="2" id="KW-0597">Phosphoprotein</keyword>
<sequence length="84" mass="9136">MNTETPDVHAWLTERVAVYLRRTPAEIDTGVPMAEYGLDSLTALALSADVEDEFGVVLSAETTWDNPTIDALSEVLGTLIEEKA</sequence>
<dbReference type="Pfam" id="PF00550">
    <property type="entry name" value="PP-binding"/>
    <property type="match status" value="1"/>
</dbReference>
<keyword evidence="5" id="KW-1185">Reference proteome</keyword>
<feature type="domain" description="Carrier" evidence="3">
    <location>
        <begin position="6"/>
        <end position="80"/>
    </location>
</feature>
<dbReference type="PROSITE" id="PS50075">
    <property type="entry name" value="CARRIER"/>
    <property type="match status" value="1"/>
</dbReference>
<accession>A0ABV1T546</accession>
<dbReference type="SUPFAM" id="SSF47336">
    <property type="entry name" value="ACP-like"/>
    <property type="match status" value="1"/>
</dbReference>
<proteinExistence type="predicted"/>
<evidence type="ECO:0000313" key="4">
    <source>
        <dbReference type="EMBL" id="MER6169095.1"/>
    </source>
</evidence>
<evidence type="ECO:0000313" key="5">
    <source>
        <dbReference type="Proteomes" id="UP001496720"/>
    </source>
</evidence>
<dbReference type="SMART" id="SM00823">
    <property type="entry name" value="PKS_PP"/>
    <property type="match status" value="1"/>
</dbReference>
<gene>
    <name evidence="4" type="ORF">ABT188_31835</name>
</gene>
<evidence type="ECO:0000256" key="2">
    <source>
        <dbReference type="ARBA" id="ARBA00022553"/>
    </source>
</evidence>
<dbReference type="InterPro" id="IPR020806">
    <property type="entry name" value="PKS_PP-bd"/>
</dbReference>
<evidence type="ECO:0000259" key="3">
    <source>
        <dbReference type="PROSITE" id="PS50075"/>
    </source>
</evidence>
<reference evidence="4 5" key="1">
    <citation type="submission" date="2024-06" db="EMBL/GenBank/DDBJ databases">
        <title>The Natural Products Discovery Center: Release of the First 8490 Sequenced Strains for Exploring Actinobacteria Biosynthetic Diversity.</title>
        <authorList>
            <person name="Kalkreuter E."/>
            <person name="Kautsar S.A."/>
            <person name="Yang D."/>
            <person name="Bader C.D."/>
            <person name="Teijaro C.N."/>
            <person name="Fluegel L."/>
            <person name="Davis C.M."/>
            <person name="Simpson J.R."/>
            <person name="Lauterbach L."/>
            <person name="Steele A.D."/>
            <person name="Gui C."/>
            <person name="Meng S."/>
            <person name="Li G."/>
            <person name="Viehrig K."/>
            <person name="Ye F."/>
            <person name="Su P."/>
            <person name="Kiefer A.F."/>
            <person name="Nichols A."/>
            <person name="Cepeda A.J."/>
            <person name="Yan W."/>
            <person name="Fan B."/>
            <person name="Jiang Y."/>
            <person name="Adhikari A."/>
            <person name="Zheng C.-J."/>
            <person name="Schuster L."/>
            <person name="Cowan T.M."/>
            <person name="Smanski M.J."/>
            <person name="Chevrette M.G."/>
            <person name="De Carvalho L.P.S."/>
            <person name="Shen B."/>
        </authorList>
    </citation>
    <scope>NUCLEOTIDE SEQUENCE [LARGE SCALE GENOMIC DNA]</scope>
    <source>
        <strain evidence="4 5">NPDC001615</strain>
    </source>
</reference>
<dbReference type="EMBL" id="JBEOZY010000056">
    <property type="protein sequence ID" value="MER6169095.1"/>
    <property type="molecule type" value="Genomic_DNA"/>
</dbReference>